<proteinExistence type="predicted"/>
<dbReference type="GeneID" id="106162928"/>
<evidence type="ECO:0000313" key="2">
    <source>
        <dbReference type="RefSeq" id="XP_023932551.1"/>
    </source>
</evidence>
<organism evidence="1 2">
    <name type="scientific">Lingula anatina</name>
    <name type="common">Brachiopod</name>
    <name type="synonym">Lingula unguis</name>
    <dbReference type="NCBI Taxonomy" id="7574"/>
    <lineage>
        <taxon>Eukaryota</taxon>
        <taxon>Metazoa</taxon>
        <taxon>Spiralia</taxon>
        <taxon>Lophotrochozoa</taxon>
        <taxon>Brachiopoda</taxon>
        <taxon>Linguliformea</taxon>
        <taxon>Lingulata</taxon>
        <taxon>Lingulida</taxon>
        <taxon>Linguloidea</taxon>
        <taxon>Lingulidae</taxon>
        <taxon>Lingula</taxon>
    </lineage>
</organism>
<dbReference type="AlphaFoldDB" id="A0A2R2MQN1"/>
<evidence type="ECO:0000313" key="1">
    <source>
        <dbReference type="Proteomes" id="UP000085678"/>
    </source>
</evidence>
<dbReference type="KEGG" id="lak:106162928"/>
<dbReference type="RefSeq" id="XP_023932551.1">
    <property type="nucleotide sequence ID" value="XM_024076783.1"/>
</dbReference>
<dbReference type="Proteomes" id="UP000085678">
    <property type="component" value="Unplaced"/>
</dbReference>
<protein>
    <submittedName>
        <fullName evidence="2">Uncharacterized protein LOC106162928</fullName>
    </submittedName>
</protein>
<reference evidence="2" key="1">
    <citation type="submission" date="2025-08" db="UniProtKB">
        <authorList>
            <consortium name="RefSeq"/>
        </authorList>
    </citation>
    <scope>IDENTIFICATION</scope>
    <source>
        <tissue evidence="2">Gonads</tissue>
    </source>
</reference>
<dbReference type="InParanoid" id="A0A2R2MQN1"/>
<sequence>MGRKKYYKKSGKGLVNIEIQMDRWNVVREKLQIMPHHEVAKLLLDTYFISTGLSSNLDQAADEKIGDTSGQIPKKEVLSKKMGKVKIRPRFNLSGKGLIDIGIQIDRWKIVREKLQMVRNPEVAKVLLDT</sequence>
<keyword evidence="1" id="KW-1185">Reference proteome</keyword>
<gene>
    <name evidence="2" type="primary">LOC106162928</name>
</gene>
<name>A0A2R2MQN1_LINAN</name>
<accession>A0A2R2MQN1</accession>